<organism evidence="2 3">
    <name type="scientific">Plutella xylostella</name>
    <name type="common">Diamondback moth</name>
    <name type="synonym">Plutella maculipennis</name>
    <dbReference type="NCBI Taxonomy" id="51655"/>
    <lineage>
        <taxon>Eukaryota</taxon>
        <taxon>Metazoa</taxon>
        <taxon>Ecdysozoa</taxon>
        <taxon>Arthropoda</taxon>
        <taxon>Hexapoda</taxon>
        <taxon>Insecta</taxon>
        <taxon>Pterygota</taxon>
        <taxon>Neoptera</taxon>
        <taxon>Endopterygota</taxon>
        <taxon>Lepidoptera</taxon>
        <taxon>Glossata</taxon>
        <taxon>Ditrysia</taxon>
        <taxon>Yponomeutoidea</taxon>
        <taxon>Plutellidae</taxon>
        <taxon>Plutella</taxon>
    </lineage>
</organism>
<evidence type="ECO:0000313" key="3">
    <source>
        <dbReference type="Proteomes" id="UP000653454"/>
    </source>
</evidence>
<dbReference type="PROSITE" id="PS50878">
    <property type="entry name" value="RT_POL"/>
    <property type="match status" value="1"/>
</dbReference>
<dbReference type="PANTHER" id="PTHR33332">
    <property type="entry name" value="REVERSE TRANSCRIPTASE DOMAIN-CONTAINING PROTEIN"/>
    <property type="match status" value="1"/>
</dbReference>
<gene>
    <name evidence="2" type="ORF">PLXY2_LOCUS4658</name>
</gene>
<dbReference type="InterPro" id="IPR043128">
    <property type="entry name" value="Rev_trsase/Diguanyl_cyclase"/>
</dbReference>
<dbReference type="EMBL" id="CAJHNJ030000013">
    <property type="protein sequence ID" value="CAG9111387.1"/>
    <property type="molecule type" value="Genomic_DNA"/>
</dbReference>
<dbReference type="SUPFAM" id="SSF56672">
    <property type="entry name" value="DNA/RNA polymerases"/>
    <property type="match status" value="1"/>
</dbReference>
<keyword evidence="3" id="KW-1185">Reference proteome</keyword>
<dbReference type="CDD" id="cd01650">
    <property type="entry name" value="RT_nLTR_like"/>
    <property type="match status" value="1"/>
</dbReference>
<feature type="domain" description="Reverse transcriptase" evidence="1">
    <location>
        <begin position="326"/>
        <end position="598"/>
    </location>
</feature>
<dbReference type="Gene3D" id="3.30.70.270">
    <property type="match status" value="1"/>
</dbReference>
<dbReference type="GO" id="GO:0071897">
    <property type="term" value="P:DNA biosynthetic process"/>
    <property type="evidence" value="ECO:0007669"/>
    <property type="project" value="UniProtKB-ARBA"/>
</dbReference>
<sequence>MRKAEDRAVWRSLSINKCLDMLNYPPSPYLDVDDERRVVNTKKVVYSRRPWYAPAIDPAEAIRRHYNLPEFYVTPKGRDDDGEDEYNAESQDYYDKTQEYDDPVTSQRVEVSQYADPSPGDSFEPTVNSVASPDYSLASAVNLRGLLFDLLELNSKIDDPDLHTMVNETTDKYKSMLALERTSYFTHKIASNENKCKAMWGVINTELDRGNRCSLDFTALVKSPDGSNYSSKRKLLDAMNEQFVGAAAACGAPAAAVPLALAMLHGTRRPLDHSLRLKPFTPHEVYAIIVKRIPRKPSKDIYNISCELLSLVADSVAVALSTLYNRCIKEGIYPASLKRVKISPLYKGKGKREDGNAYRPVAIIPTPAKVLENGLSARLTMFLDAGNLLSDKQFAYRAGRSTTDLAREVVWGVLSARESNRHVAVLCCDLSRAFDVADHSVIAAKLEHYGIRGPALQLLVDFMSNRVQTVVGEGGASRSREMGTDLGVPQGSSLSNIIFSLLMNDLPNSIPDAQVTMYADDVAATVTGSSVDDLERRLCLVAEQLAHWFQANGLALNPKKTQVMLFNLAGRRSRPLQVKVGSEDLSQVYTSCFLGFKVDSGLSWSDHIDWLCGRLGGACFALQRLAGTVPREVARSCYFATIQSLLTYGIELWGRAADWHRAFVMQKRAVRAMARIKSDESARQYFVSLEILTCPSLYIL</sequence>
<dbReference type="InterPro" id="IPR043502">
    <property type="entry name" value="DNA/RNA_pol_sf"/>
</dbReference>
<dbReference type="Pfam" id="PF00078">
    <property type="entry name" value="RVT_1"/>
    <property type="match status" value="1"/>
</dbReference>
<reference evidence="2" key="1">
    <citation type="submission" date="2020-11" db="EMBL/GenBank/DDBJ databases">
        <authorList>
            <person name="Whiteford S."/>
        </authorList>
    </citation>
    <scope>NUCLEOTIDE SEQUENCE</scope>
</reference>
<dbReference type="AlphaFoldDB" id="A0A8S4E8C8"/>
<dbReference type="Proteomes" id="UP000653454">
    <property type="component" value="Unassembled WGS sequence"/>
</dbReference>
<name>A0A8S4E8C8_PLUXY</name>
<dbReference type="InterPro" id="IPR000477">
    <property type="entry name" value="RT_dom"/>
</dbReference>
<evidence type="ECO:0000259" key="1">
    <source>
        <dbReference type="PROSITE" id="PS50878"/>
    </source>
</evidence>
<protein>
    <submittedName>
        <fullName evidence="2">(diamondback moth) hypothetical protein</fullName>
    </submittedName>
</protein>
<comment type="caution">
    <text evidence="2">The sequence shown here is derived from an EMBL/GenBank/DDBJ whole genome shotgun (WGS) entry which is preliminary data.</text>
</comment>
<proteinExistence type="predicted"/>
<evidence type="ECO:0000313" key="2">
    <source>
        <dbReference type="EMBL" id="CAG9111387.1"/>
    </source>
</evidence>
<accession>A0A8S4E8C8</accession>